<accession>A0A645DES3</accession>
<dbReference type="EMBL" id="VSSQ01035513">
    <property type="protein sequence ID" value="MPM87749.1"/>
    <property type="molecule type" value="Genomic_DNA"/>
</dbReference>
<dbReference type="AlphaFoldDB" id="A0A645DES3"/>
<name>A0A645DES3_9ZZZZ</name>
<gene>
    <name evidence="1" type="ORF">SDC9_134849</name>
</gene>
<protein>
    <submittedName>
        <fullName evidence="1">Uncharacterized protein</fullName>
    </submittedName>
</protein>
<reference evidence="1" key="1">
    <citation type="submission" date="2019-08" db="EMBL/GenBank/DDBJ databases">
        <authorList>
            <person name="Kucharzyk K."/>
            <person name="Murdoch R.W."/>
            <person name="Higgins S."/>
            <person name="Loffler F."/>
        </authorList>
    </citation>
    <scope>NUCLEOTIDE SEQUENCE</scope>
</reference>
<evidence type="ECO:0000313" key="1">
    <source>
        <dbReference type="EMBL" id="MPM87749.1"/>
    </source>
</evidence>
<comment type="caution">
    <text evidence="1">The sequence shown here is derived from an EMBL/GenBank/DDBJ whole genome shotgun (WGS) entry which is preliminary data.</text>
</comment>
<sequence>MQVEAASPGKVHRVERIQLHESEGHFHAAELHEIGEDIRHAEKAGSGVEDEPLLLEAVEPSAGAAVLLKELHLIPPALQ</sequence>
<organism evidence="1">
    <name type="scientific">bioreactor metagenome</name>
    <dbReference type="NCBI Taxonomy" id="1076179"/>
    <lineage>
        <taxon>unclassified sequences</taxon>
        <taxon>metagenomes</taxon>
        <taxon>ecological metagenomes</taxon>
    </lineage>
</organism>
<proteinExistence type="predicted"/>